<evidence type="ECO:0000256" key="5">
    <source>
        <dbReference type="ARBA" id="ARBA00023163"/>
    </source>
</evidence>
<dbReference type="Gene3D" id="3.90.1150.10">
    <property type="entry name" value="Aspartate Aminotransferase, domain 1"/>
    <property type="match status" value="1"/>
</dbReference>
<keyword evidence="7" id="KW-0032">Aminotransferase</keyword>
<dbReference type="Proteomes" id="UP000597613">
    <property type="component" value="Unassembled WGS sequence"/>
</dbReference>
<dbReference type="InterPro" id="IPR015421">
    <property type="entry name" value="PyrdxlP-dep_Trfase_major"/>
</dbReference>
<evidence type="ECO:0000313" key="8">
    <source>
        <dbReference type="Proteomes" id="UP000597613"/>
    </source>
</evidence>
<dbReference type="CDD" id="cd00609">
    <property type="entry name" value="AAT_like"/>
    <property type="match status" value="1"/>
</dbReference>
<dbReference type="SMART" id="SM00345">
    <property type="entry name" value="HTH_GNTR"/>
    <property type="match status" value="1"/>
</dbReference>
<keyword evidence="5" id="KW-0804">Transcription</keyword>
<proteinExistence type="inferred from homology"/>
<keyword evidence="2" id="KW-0663">Pyridoxal phosphate</keyword>
<dbReference type="InterPro" id="IPR015424">
    <property type="entry name" value="PyrdxlP-dep_Trfase"/>
</dbReference>
<dbReference type="Gene3D" id="1.10.10.10">
    <property type="entry name" value="Winged helix-like DNA-binding domain superfamily/Winged helix DNA-binding domain"/>
    <property type="match status" value="1"/>
</dbReference>
<dbReference type="EMBL" id="JACONT010000007">
    <property type="protein sequence ID" value="MBC3941090.1"/>
    <property type="molecule type" value="Genomic_DNA"/>
</dbReference>
<gene>
    <name evidence="7" type="ORF">H8S47_05250</name>
</gene>
<reference evidence="7 8" key="1">
    <citation type="submission" date="2020-08" db="EMBL/GenBank/DDBJ databases">
        <title>Putative novel bacterial strains isolated from necrotic wheat leaf tissues caused by Xanthomonas translucens.</title>
        <authorList>
            <person name="Tambong J.T."/>
        </authorList>
    </citation>
    <scope>NUCLEOTIDE SEQUENCE [LARGE SCALE GENOMIC DNA]</scope>
    <source>
        <strain evidence="8">DOAB 1063</strain>
    </source>
</reference>
<dbReference type="InterPro" id="IPR036388">
    <property type="entry name" value="WH-like_DNA-bd_sf"/>
</dbReference>
<keyword evidence="3" id="KW-0805">Transcription regulation</keyword>
<protein>
    <submittedName>
        <fullName evidence="7">PLP-dependent aminotransferase family protein</fullName>
    </submittedName>
</protein>
<dbReference type="PROSITE" id="PS50949">
    <property type="entry name" value="HTH_GNTR"/>
    <property type="match status" value="1"/>
</dbReference>
<evidence type="ECO:0000256" key="1">
    <source>
        <dbReference type="ARBA" id="ARBA00005384"/>
    </source>
</evidence>
<comment type="similarity">
    <text evidence="1">In the C-terminal section; belongs to the class-I pyridoxal-phosphate-dependent aminotransferase family.</text>
</comment>
<keyword evidence="4" id="KW-0238">DNA-binding</keyword>
<keyword evidence="7" id="KW-0808">Transferase</keyword>
<dbReference type="PANTHER" id="PTHR46577:SF1">
    <property type="entry name" value="HTH-TYPE TRANSCRIPTIONAL REGULATORY PROTEIN GABR"/>
    <property type="match status" value="1"/>
</dbReference>
<comment type="caution">
    <text evidence="7">The sequence shown here is derived from an EMBL/GenBank/DDBJ whole genome shotgun (WGS) entry which is preliminary data.</text>
</comment>
<dbReference type="CDD" id="cd07377">
    <property type="entry name" value="WHTH_GntR"/>
    <property type="match status" value="1"/>
</dbReference>
<evidence type="ECO:0000256" key="2">
    <source>
        <dbReference type="ARBA" id="ARBA00022898"/>
    </source>
</evidence>
<dbReference type="InterPro" id="IPR036390">
    <property type="entry name" value="WH_DNA-bd_sf"/>
</dbReference>
<dbReference type="Gene3D" id="3.40.640.10">
    <property type="entry name" value="Type I PLP-dependent aspartate aminotransferase-like (Major domain)"/>
    <property type="match status" value="1"/>
</dbReference>
<dbReference type="InterPro" id="IPR000524">
    <property type="entry name" value="Tscrpt_reg_HTH_GntR"/>
</dbReference>
<accession>A0ABR7AKW2</accession>
<evidence type="ECO:0000256" key="3">
    <source>
        <dbReference type="ARBA" id="ARBA00023015"/>
    </source>
</evidence>
<dbReference type="SUPFAM" id="SSF46785">
    <property type="entry name" value="Winged helix' DNA-binding domain"/>
    <property type="match status" value="1"/>
</dbReference>
<name>A0ABR7AKW2_9SPHN</name>
<dbReference type="InterPro" id="IPR004839">
    <property type="entry name" value="Aminotransferase_I/II_large"/>
</dbReference>
<keyword evidence="8" id="KW-1185">Reference proteome</keyword>
<dbReference type="InterPro" id="IPR015422">
    <property type="entry name" value="PyrdxlP-dep_Trfase_small"/>
</dbReference>
<dbReference type="GO" id="GO:0008483">
    <property type="term" value="F:transaminase activity"/>
    <property type="evidence" value="ECO:0007669"/>
    <property type="project" value="UniProtKB-KW"/>
</dbReference>
<sequence>MLPIRLSSGSLSRLLGHWRGEDTREAAYHLLARALRLLIVDGRIGLGVRLPGERELAHALGVSRTTLTAAYGQLREDGYLLSRRGSGSVTQLPGGRDAAVEADDNEGENPFIDWTAAAVPAPAGLWEAYEEALRQLPAWLSGIGYEALGLPCLREAIARDYERRGCPTRPEQIIVTSGAQNGLTLVLRALAGPGDRIAVDHPTYHNALGAISRNYCQPVPISLPETGWDFEALDAVFRQAGPRFAYLLPDFHNPTGRLMDEPGRRELVSIAARTRTPLLIDETMVETGLGATAPAPVAAHDPDGDMIISLGSASKRYWGGLRIGWIRASEQRIAEFGRLRAILDMATPVLEQLAVTVMLNRDRRTDDQRSLMRARCDRLIALLAEALPHWRASVPEGGLALWAELPRPDASALAAMAQSLGVRIAAGPRFAVDGGFERFVRLPFTLTEPDLQRAVQRLAQADRSLHRRAARGFDSPLLAVEADRMI</sequence>
<dbReference type="SUPFAM" id="SSF53383">
    <property type="entry name" value="PLP-dependent transferases"/>
    <property type="match status" value="1"/>
</dbReference>
<dbReference type="PANTHER" id="PTHR46577">
    <property type="entry name" value="HTH-TYPE TRANSCRIPTIONAL REGULATORY PROTEIN GABR"/>
    <property type="match status" value="1"/>
</dbReference>
<dbReference type="PRINTS" id="PR00035">
    <property type="entry name" value="HTHGNTR"/>
</dbReference>
<evidence type="ECO:0000259" key="6">
    <source>
        <dbReference type="PROSITE" id="PS50949"/>
    </source>
</evidence>
<organism evidence="7 8">
    <name type="scientific">Sphingomonas albertensis</name>
    <dbReference type="NCBI Taxonomy" id="2762591"/>
    <lineage>
        <taxon>Bacteria</taxon>
        <taxon>Pseudomonadati</taxon>
        <taxon>Pseudomonadota</taxon>
        <taxon>Alphaproteobacteria</taxon>
        <taxon>Sphingomonadales</taxon>
        <taxon>Sphingomonadaceae</taxon>
        <taxon>Sphingomonas</taxon>
    </lineage>
</organism>
<evidence type="ECO:0000256" key="4">
    <source>
        <dbReference type="ARBA" id="ARBA00023125"/>
    </source>
</evidence>
<evidence type="ECO:0000313" key="7">
    <source>
        <dbReference type="EMBL" id="MBC3941090.1"/>
    </source>
</evidence>
<dbReference type="InterPro" id="IPR051446">
    <property type="entry name" value="HTH_trans_reg/aminotransferase"/>
</dbReference>
<dbReference type="Pfam" id="PF00155">
    <property type="entry name" value="Aminotran_1_2"/>
    <property type="match status" value="1"/>
</dbReference>
<dbReference type="Pfam" id="PF00392">
    <property type="entry name" value="GntR"/>
    <property type="match status" value="1"/>
</dbReference>
<feature type="domain" description="HTH gntR-type" evidence="6">
    <location>
        <begin position="25"/>
        <end position="93"/>
    </location>
</feature>